<protein>
    <submittedName>
        <fullName evidence="1">Glycosyl transferase family 2</fullName>
    </submittedName>
</protein>
<dbReference type="OrthoDB" id="7203640at2"/>
<gene>
    <name evidence="1" type="ORF">SAMN04488117_12047</name>
</gene>
<dbReference type="RefSeq" id="WP_074647361.1">
    <property type="nucleotide sequence ID" value="NZ_FNBL01000020.1"/>
</dbReference>
<sequence>MTQDGPSWAIAALADEPAPLIAAFVRHHLAIGAREVHIFLDRPNPEAEALLNGLEGCILTLCDQVYWERVNHGRRPGRHLGRQKFNATRAYRTTGCDWLLHCDVDEFISDGAALSALLAHEQSAEGIVLGNLERVHRASEPGVHIFEGAFRGPIGFTETDAKALFGRFATFLNFGLTGHRVGKTIVRTGRDWTMGIHTPNGFDQSKLVKSDSRLLLHFDGLTELHYALKLLRKAFENYAGPKRKIGQERTAQFRFIRDHASDPNALFQLVRGVQSLTEHQTTILGILGVLHEVPFVPKACADLDLSPATFNAMLREREASLIATAGLKL</sequence>
<evidence type="ECO:0000313" key="2">
    <source>
        <dbReference type="Proteomes" id="UP000182284"/>
    </source>
</evidence>
<dbReference type="GO" id="GO:0016740">
    <property type="term" value="F:transferase activity"/>
    <property type="evidence" value="ECO:0007669"/>
    <property type="project" value="UniProtKB-KW"/>
</dbReference>
<reference evidence="1 2" key="1">
    <citation type="submission" date="2016-10" db="EMBL/GenBank/DDBJ databases">
        <authorList>
            <person name="de Groot N.N."/>
        </authorList>
    </citation>
    <scope>NUCLEOTIDE SEQUENCE [LARGE SCALE GENOMIC DNA]</scope>
    <source>
        <strain evidence="1 2">DSM 27375</strain>
    </source>
</reference>
<dbReference type="Proteomes" id="UP000182284">
    <property type="component" value="Unassembled WGS sequence"/>
</dbReference>
<accession>A0A1G7U892</accession>
<evidence type="ECO:0000313" key="1">
    <source>
        <dbReference type="EMBL" id="SDG43644.1"/>
    </source>
</evidence>
<dbReference type="AlphaFoldDB" id="A0A1G7U892"/>
<keyword evidence="1" id="KW-0808">Transferase</keyword>
<dbReference type="EMBL" id="FNBL01000020">
    <property type="protein sequence ID" value="SDG43644.1"/>
    <property type="molecule type" value="Genomic_DNA"/>
</dbReference>
<proteinExistence type="predicted"/>
<name>A0A1G7U892_9RHOB</name>
<organism evidence="1 2">
    <name type="scientific">Celeribacter baekdonensis</name>
    <dbReference type="NCBI Taxonomy" id="875171"/>
    <lineage>
        <taxon>Bacteria</taxon>
        <taxon>Pseudomonadati</taxon>
        <taxon>Pseudomonadota</taxon>
        <taxon>Alphaproteobacteria</taxon>
        <taxon>Rhodobacterales</taxon>
        <taxon>Roseobacteraceae</taxon>
        <taxon>Celeribacter</taxon>
    </lineage>
</organism>
<dbReference type="Pfam" id="PF13704">
    <property type="entry name" value="Glyco_tranf_2_4"/>
    <property type="match status" value="1"/>
</dbReference>